<dbReference type="AlphaFoldDB" id="A0A3B0UGV8"/>
<dbReference type="SMART" id="SM00228">
    <property type="entry name" value="PDZ"/>
    <property type="match status" value="2"/>
</dbReference>
<feature type="domain" description="PDZ" evidence="14">
    <location>
        <begin position="290"/>
        <end position="349"/>
    </location>
</feature>
<dbReference type="GO" id="GO:0030313">
    <property type="term" value="C:cell envelope"/>
    <property type="evidence" value="ECO:0007669"/>
    <property type="project" value="UniProtKB-SubCell"/>
</dbReference>
<dbReference type="EMBL" id="UOEO01000114">
    <property type="protein sequence ID" value="VAW19524.1"/>
    <property type="molecule type" value="Genomic_DNA"/>
</dbReference>
<dbReference type="PROSITE" id="PS50106">
    <property type="entry name" value="PDZ"/>
    <property type="match status" value="2"/>
</dbReference>
<dbReference type="EC" id="3.4.21.107" evidence="4"/>
<keyword evidence="7" id="KW-0732">Signal</keyword>
<sequence length="493" mass="52127">MRSPIFFRSRKWLAATSLATVLALASTGLVISSQQTSAQVNVTVGVPASFADLVQAVKPSVVSIRVDGSQQVRRFNNNDFMYQFPDLPPDHPLRRFFDQFNNQRGNGNDKPQTRKFVASGSGFIISADGFVVTNNHVVENAKSITVVDEQGEEHVAELVGTDPRTDLALLRIKGAKNLPFVEFAKTDVRVGDWVVAVGNPFGLGGTVTAGIVSARGRDINMNSYGDFIQIDAAINKGNSGGPAFNLNGKVVGVNTAIFSPNGGNVGIAFAIPANIVQKVVSDLMKDGVVTRGFLGVSIQDVTPDIAKSIGLDTARGALVTAPVPNGPAGAAGIVSGDIILKVNGKAIDDTLDLVRTVAQILPNTKVDVTVWRNGKQIDYQVVLAKRQEQVAKAQDNPVQAPVAPPEPKTTSVGLALVPNDAGDGLLVKMVKPNSSAAEKGLVSGDVILEADNTPVTSSRQFEEVLGKVRASGRTTVLIKAQRNDNVRFIGLPL</sequence>
<organism evidence="15">
    <name type="scientific">hydrothermal vent metagenome</name>
    <dbReference type="NCBI Taxonomy" id="652676"/>
    <lineage>
        <taxon>unclassified sequences</taxon>
        <taxon>metagenomes</taxon>
        <taxon>ecological metagenomes</taxon>
    </lineage>
</organism>
<keyword evidence="9" id="KW-0574">Periplasm</keyword>
<evidence type="ECO:0000256" key="1">
    <source>
        <dbReference type="ARBA" id="ARBA00001772"/>
    </source>
</evidence>
<evidence type="ECO:0000256" key="7">
    <source>
        <dbReference type="ARBA" id="ARBA00022729"/>
    </source>
</evidence>
<dbReference type="Gene3D" id="2.30.42.10">
    <property type="match status" value="2"/>
</dbReference>
<dbReference type="CDD" id="cd10839">
    <property type="entry name" value="cpPDZ1_DegP-like"/>
    <property type="match status" value="1"/>
</dbReference>
<dbReference type="PANTHER" id="PTHR22939">
    <property type="entry name" value="SERINE PROTEASE FAMILY S1C HTRA-RELATED"/>
    <property type="match status" value="1"/>
</dbReference>
<feature type="domain" description="PDZ" evidence="14">
    <location>
        <begin position="401"/>
        <end position="483"/>
    </location>
</feature>
<dbReference type="InterPro" id="IPR036034">
    <property type="entry name" value="PDZ_sf"/>
</dbReference>
<evidence type="ECO:0000259" key="14">
    <source>
        <dbReference type="PROSITE" id="PS50106"/>
    </source>
</evidence>
<evidence type="ECO:0000256" key="13">
    <source>
        <dbReference type="ARBA" id="ARBA00032850"/>
    </source>
</evidence>
<proteinExistence type="inferred from homology"/>
<gene>
    <name evidence="15" type="ORF">MNBD_ALPHA12-406</name>
</gene>
<keyword evidence="12" id="KW-0346">Stress response</keyword>
<dbReference type="PRINTS" id="PR00834">
    <property type="entry name" value="PROTEASES2C"/>
</dbReference>
<dbReference type="GO" id="GO:0004252">
    <property type="term" value="F:serine-type endopeptidase activity"/>
    <property type="evidence" value="ECO:0007669"/>
    <property type="project" value="InterPro"/>
</dbReference>
<keyword evidence="11" id="KW-0720">Serine protease</keyword>
<evidence type="ECO:0000256" key="8">
    <source>
        <dbReference type="ARBA" id="ARBA00022737"/>
    </source>
</evidence>
<evidence type="ECO:0000256" key="10">
    <source>
        <dbReference type="ARBA" id="ARBA00022801"/>
    </source>
</evidence>
<keyword evidence="6 15" id="KW-0645">Protease</keyword>
<evidence type="ECO:0000256" key="3">
    <source>
        <dbReference type="ARBA" id="ARBA00010541"/>
    </source>
</evidence>
<dbReference type="InterPro" id="IPR001940">
    <property type="entry name" value="Peptidase_S1C"/>
</dbReference>
<evidence type="ECO:0000256" key="11">
    <source>
        <dbReference type="ARBA" id="ARBA00022825"/>
    </source>
</evidence>
<dbReference type="Pfam" id="PF13180">
    <property type="entry name" value="PDZ_2"/>
    <property type="match status" value="2"/>
</dbReference>
<dbReference type="Gene3D" id="2.40.10.120">
    <property type="match status" value="1"/>
</dbReference>
<comment type="similarity">
    <text evidence="3">Belongs to the peptidase S1C family.</text>
</comment>
<evidence type="ECO:0000256" key="4">
    <source>
        <dbReference type="ARBA" id="ARBA00013035"/>
    </source>
</evidence>
<evidence type="ECO:0000313" key="15">
    <source>
        <dbReference type="EMBL" id="VAW19524.1"/>
    </source>
</evidence>
<accession>A0A3B0UGV8</accession>
<dbReference type="NCBIfam" id="TIGR02037">
    <property type="entry name" value="degP_htrA_DO"/>
    <property type="match status" value="1"/>
</dbReference>
<comment type="subcellular location">
    <subcellularLocation>
        <location evidence="2">Periplasm</location>
    </subcellularLocation>
</comment>
<dbReference type="InterPro" id="IPR001478">
    <property type="entry name" value="PDZ"/>
</dbReference>
<evidence type="ECO:0000256" key="5">
    <source>
        <dbReference type="ARBA" id="ARBA00013958"/>
    </source>
</evidence>
<name>A0A3B0UGV8_9ZZZZ</name>
<dbReference type="Pfam" id="PF13365">
    <property type="entry name" value="Trypsin_2"/>
    <property type="match status" value="1"/>
</dbReference>
<dbReference type="InterPro" id="IPR011782">
    <property type="entry name" value="Pept_S1C_Do"/>
</dbReference>
<evidence type="ECO:0000256" key="6">
    <source>
        <dbReference type="ARBA" id="ARBA00022670"/>
    </source>
</evidence>
<dbReference type="PANTHER" id="PTHR22939:SF130">
    <property type="entry name" value="PERIPLASMIC SERINE ENDOPROTEASE DEGP-LIKE-RELATED"/>
    <property type="match status" value="1"/>
</dbReference>
<protein>
    <recommendedName>
        <fullName evidence="5">Probable periplasmic serine endoprotease DegP-like</fullName>
        <ecNumber evidence="4">3.4.21.107</ecNumber>
    </recommendedName>
    <alternativeName>
        <fullName evidence="13">Protease Do</fullName>
    </alternativeName>
</protein>
<dbReference type="InterPro" id="IPR009003">
    <property type="entry name" value="Peptidase_S1_PA"/>
</dbReference>
<dbReference type="GO" id="GO:0006508">
    <property type="term" value="P:proteolysis"/>
    <property type="evidence" value="ECO:0007669"/>
    <property type="project" value="UniProtKB-KW"/>
</dbReference>
<dbReference type="SUPFAM" id="SSF50156">
    <property type="entry name" value="PDZ domain-like"/>
    <property type="match status" value="2"/>
</dbReference>
<comment type="catalytic activity">
    <reaction evidence="1">
        <text>Acts on substrates that are at least partially unfolded. The cleavage site P1 residue is normally between a pair of hydrophobic residues, such as Val-|-Val.</text>
        <dbReference type="EC" id="3.4.21.107"/>
    </reaction>
</comment>
<evidence type="ECO:0000256" key="2">
    <source>
        <dbReference type="ARBA" id="ARBA00004418"/>
    </source>
</evidence>
<evidence type="ECO:0000256" key="12">
    <source>
        <dbReference type="ARBA" id="ARBA00023016"/>
    </source>
</evidence>
<dbReference type="FunFam" id="2.40.10.120:FF:000007">
    <property type="entry name" value="Periplasmic serine endoprotease DegP-like"/>
    <property type="match status" value="1"/>
</dbReference>
<evidence type="ECO:0000256" key="9">
    <source>
        <dbReference type="ARBA" id="ARBA00022764"/>
    </source>
</evidence>
<keyword evidence="10" id="KW-0378">Hydrolase</keyword>
<reference evidence="15" key="1">
    <citation type="submission" date="2018-06" db="EMBL/GenBank/DDBJ databases">
        <authorList>
            <person name="Zhirakovskaya E."/>
        </authorList>
    </citation>
    <scope>NUCLEOTIDE SEQUENCE</scope>
</reference>
<keyword evidence="8" id="KW-0677">Repeat</keyword>
<dbReference type="SUPFAM" id="SSF50494">
    <property type="entry name" value="Trypsin-like serine proteases"/>
    <property type="match status" value="1"/>
</dbReference>